<organism evidence="2 3">
    <name type="scientific">Gossypium australe</name>
    <dbReference type="NCBI Taxonomy" id="47621"/>
    <lineage>
        <taxon>Eukaryota</taxon>
        <taxon>Viridiplantae</taxon>
        <taxon>Streptophyta</taxon>
        <taxon>Embryophyta</taxon>
        <taxon>Tracheophyta</taxon>
        <taxon>Spermatophyta</taxon>
        <taxon>Magnoliopsida</taxon>
        <taxon>eudicotyledons</taxon>
        <taxon>Gunneridae</taxon>
        <taxon>Pentapetalae</taxon>
        <taxon>rosids</taxon>
        <taxon>malvids</taxon>
        <taxon>Malvales</taxon>
        <taxon>Malvaceae</taxon>
        <taxon>Malvoideae</taxon>
        <taxon>Gossypium</taxon>
    </lineage>
</organism>
<comment type="caution">
    <text evidence="2">The sequence shown here is derived from an EMBL/GenBank/DDBJ whole genome shotgun (WGS) entry which is preliminary data.</text>
</comment>
<evidence type="ECO:0000256" key="1">
    <source>
        <dbReference type="SAM" id="MobiDB-lite"/>
    </source>
</evidence>
<sequence>MSVIEYEQKFVRLSKNARECVSSEAIMCKRFKDGLNKDIRLLVGILEQKEFVVLVKRACKAEELSKEKRKVESEVRDARKRSMSKSFQSQSKKPREMYSHLNVSTGNSYRDRRKQHLGFKSQATSMASVGNVRSNRPECQHRGRRHPGECRMNDRACFKPSRNTENGTSSKCVTKDSVRSEAKAPARAYAIRAREDASSPDVITGTFSLYDTNVIALIDPGSTHSYVCVSLASSNSLPVESTEFVIKVSNPLGKYVLVDKVCKNFPLMIRGHYFLANLMLLPFDEFDVILGMDWLTLHDAVVNCRRKIIELKCKNGEVLRIDSDESGELPIVISSMSAQRYVRKGCEAYLAYVLNTKVSEMKIESVLVVCEYLEVFPEELPVLPPIREVEFAIDLVLVTSPI</sequence>
<dbReference type="InterPro" id="IPR021109">
    <property type="entry name" value="Peptidase_aspartic_dom_sf"/>
</dbReference>
<dbReference type="PANTHER" id="PTHR15503:SF45">
    <property type="entry name" value="RNA-DIRECTED DNA POLYMERASE HOMOLOG"/>
    <property type="match status" value="1"/>
</dbReference>
<feature type="region of interest" description="Disordered" evidence="1">
    <location>
        <begin position="123"/>
        <end position="147"/>
    </location>
</feature>
<feature type="compositionally biased region" description="Basic and acidic residues" evidence="1">
    <location>
        <begin position="135"/>
        <end position="147"/>
    </location>
</feature>
<dbReference type="InterPro" id="IPR032567">
    <property type="entry name" value="RTL1-rel"/>
</dbReference>
<dbReference type="PANTHER" id="PTHR15503">
    <property type="entry name" value="LDOC1 RELATED"/>
    <property type="match status" value="1"/>
</dbReference>
<dbReference type="Proteomes" id="UP000325315">
    <property type="component" value="Unassembled WGS sequence"/>
</dbReference>
<dbReference type="CDD" id="cd00303">
    <property type="entry name" value="retropepsin_like"/>
    <property type="match status" value="1"/>
</dbReference>
<evidence type="ECO:0000313" key="3">
    <source>
        <dbReference type="Proteomes" id="UP000325315"/>
    </source>
</evidence>
<name>A0A5B6VYE6_9ROSI</name>
<dbReference type="AlphaFoldDB" id="A0A5B6VYE6"/>
<feature type="compositionally biased region" description="Polar residues" evidence="1">
    <location>
        <begin position="123"/>
        <end position="134"/>
    </location>
</feature>
<keyword evidence="3" id="KW-1185">Reference proteome</keyword>
<evidence type="ECO:0000313" key="2">
    <source>
        <dbReference type="EMBL" id="KAA3473986.1"/>
    </source>
</evidence>
<dbReference type="SUPFAM" id="SSF50630">
    <property type="entry name" value="Acid proteases"/>
    <property type="match status" value="1"/>
</dbReference>
<dbReference type="Gene3D" id="2.40.70.10">
    <property type="entry name" value="Acid Proteases"/>
    <property type="match status" value="1"/>
</dbReference>
<gene>
    <name evidence="2" type="ORF">EPI10_024321</name>
</gene>
<dbReference type="Pfam" id="PF08284">
    <property type="entry name" value="RVP_2"/>
    <property type="match status" value="1"/>
</dbReference>
<dbReference type="EMBL" id="SMMG02000005">
    <property type="protein sequence ID" value="KAA3473986.1"/>
    <property type="molecule type" value="Genomic_DNA"/>
</dbReference>
<dbReference type="OrthoDB" id="5597136at2759"/>
<feature type="region of interest" description="Disordered" evidence="1">
    <location>
        <begin position="69"/>
        <end position="96"/>
    </location>
</feature>
<reference evidence="3" key="1">
    <citation type="journal article" date="2019" name="Plant Biotechnol. J.">
        <title>Genome sequencing of the Australian wild diploid species Gossypium australe highlights disease resistance and delayed gland morphogenesis.</title>
        <authorList>
            <person name="Cai Y."/>
            <person name="Cai X."/>
            <person name="Wang Q."/>
            <person name="Wang P."/>
            <person name="Zhang Y."/>
            <person name="Cai C."/>
            <person name="Xu Y."/>
            <person name="Wang K."/>
            <person name="Zhou Z."/>
            <person name="Wang C."/>
            <person name="Geng S."/>
            <person name="Li B."/>
            <person name="Dong Q."/>
            <person name="Hou Y."/>
            <person name="Wang H."/>
            <person name="Ai P."/>
            <person name="Liu Z."/>
            <person name="Yi F."/>
            <person name="Sun M."/>
            <person name="An G."/>
            <person name="Cheng J."/>
            <person name="Zhang Y."/>
            <person name="Shi Q."/>
            <person name="Xie Y."/>
            <person name="Shi X."/>
            <person name="Chang Y."/>
            <person name="Huang F."/>
            <person name="Chen Y."/>
            <person name="Hong S."/>
            <person name="Mi L."/>
            <person name="Sun Q."/>
            <person name="Zhang L."/>
            <person name="Zhou B."/>
            <person name="Peng R."/>
            <person name="Zhang X."/>
            <person name="Liu F."/>
        </authorList>
    </citation>
    <scope>NUCLEOTIDE SEQUENCE [LARGE SCALE GENOMIC DNA]</scope>
    <source>
        <strain evidence="3">cv. PA1801</strain>
    </source>
</reference>
<accession>A0A5B6VYE6</accession>
<proteinExistence type="predicted"/>
<protein>
    <submittedName>
        <fullName evidence="2">Gag-Pol polyprotein</fullName>
    </submittedName>
</protein>